<dbReference type="PANTHER" id="PTHR46250">
    <property type="entry name" value="MYB/SANT-LIKE DNA-BINDING DOMAIN PROTEIN-RELATED"/>
    <property type="match status" value="1"/>
</dbReference>
<keyword evidence="3" id="KW-1185">Reference proteome</keyword>
<evidence type="ECO:0000256" key="1">
    <source>
        <dbReference type="SAM" id="MobiDB-lite"/>
    </source>
</evidence>
<dbReference type="Proteomes" id="UP001318860">
    <property type="component" value="Unassembled WGS sequence"/>
</dbReference>
<gene>
    <name evidence="2" type="ORF">DH2020_014559</name>
</gene>
<reference evidence="2 3" key="1">
    <citation type="journal article" date="2021" name="Comput. Struct. Biotechnol. J.">
        <title>De novo genome assembly of the potent medicinal plant Rehmannia glutinosa using nanopore technology.</title>
        <authorList>
            <person name="Ma L."/>
            <person name="Dong C."/>
            <person name="Song C."/>
            <person name="Wang X."/>
            <person name="Zheng X."/>
            <person name="Niu Y."/>
            <person name="Chen S."/>
            <person name="Feng W."/>
        </authorList>
    </citation>
    <scope>NUCLEOTIDE SEQUENCE [LARGE SCALE GENOMIC DNA]</scope>
    <source>
        <strain evidence="2">DH-2019</strain>
    </source>
</reference>
<dbReference type="EMBL" id="JABTTQ020000007">
    <property type="protein sequence ID" value="KAK6151924.1"/>
    <property type="molecule type" value="Genomic_DNA"/>
</dbReference>
<sequence length="228" mass="25672">MEVSNGNLPKPVQKRNDKGRRSWSRREYEVLVAALKEVIAKVWKSKNGFKIGYLQALEHEMKKVLLGTDLKGIPHTNSKIHVWKNDYGSLVMVLSYRVTGEHAEDFIEAFNHVLNGMSLPQEEFPVNLENLSDDFEDEIESIYACQAESTPQTSASGKKSAGRNHMCEIKIFCRNTDARLGEIAKRIGYEYDASLARNEVFGVIGTIQGLSLCDKLLVSNFLSKTVMT</sequence>
<feature type="region of interest" description="Disordered" evidence="1">
    <location>
        <begin position="1"/>
        <end position="20"/>
    </location>
</feature>
<evidence type="ECO:0000313" key="2">
    <source>
        <dbReference type="EMBL" id="KAK6151924.1"/>
    </source>
</evidence>
<accession>A0ABR0X089</accession>
<proteinExistence type="predicted"/>
<comment type="caution">
    <text evidence="2">The sequence shown here is derived from an EMBL/GenBank/DDBJ whole genome shotgun (WGS) entry which is preliminary data.</text>
</comment>
<name>A0ABR0X089_REHGL</name>
<protein>
    <submittedName>
        <fullName evidence="2">Uncharacterized protein</fullName>
    </submittedName>
</protein>
<organism evidence="2 3">
    <name type="scientific">Rehmannia glutinosa</name>
    <name type="common">Chinese foxglove</name>
    <dbReference type="NCBI Taxonomy" id="99300"/>
    <lineage>
        <taxon>Eukaryota</taxon>
        <taxon>Viridiplantae</taxon>
        <taxon>Streptophyta</taxon>
        <taxon>Embryophyta</taxon>
        <taxon>Tracheophyta</taxon>
        <taxon>Spermatophyta</taxon>
        <taxon>Magnoliopsida</taxon>
        <taxon>eudicotyledons</taxon>
        <taxon>Gunneridae</taxon>
        <taxon>Pentapetalae</taxon>
        <taxon>asterids</taxon>
        <taxon>lamiids</taxon>
        <taxon>Lamiales</taxon>
        <taxon>Orobanchaceae</taxon>
        <taxon>Rehmannieae</taxon>
        <taxon>Rehmannia</taxon>
    </lineage>
</organism>
<evidence type="ECO:0000313" key="3">
    <source>
        <dbReference type="Proteomes" id="UP001318860"/>
    </source>
</evidence>